<sequence length="140" mass="14998">MSLLISVTDDLDACLTLRFEVFVDEQGVPVEEERDALDDTATHILATLDGTPVGTARVVFQDDVAKIGRVCVVKPGRGTGLGAKLIEACVAEASKHDGVTKAKLGAQIHALGFYEKLGFEAFGPIYLDAGIDHRDMMKPL</sequence>
<reference evidence="2 4" key="1">
    <citation type="submission" date="2018-03" db="EMBL/GenBank/DDBJ databases">
        <title>Genomic Encyclopedia of Archaeal and Bacterial Type Strains, Phase II (KMG-II): from individual species to whole genera.</title>
        <authorList>
            <person name="Goeker M."/>
        </authorList>
    </citation>
    <scope>NUCLEOTIDE SEQUENCE [LARGE SCALE GENOMIC DNA]</scope>
    <source>
        <strain evidence="2 4">DSM 25328</strain>
    </source>
</reference>
<dbReference type="InterPro" id="IPR039143">
    <property type="entry name" value="GNPNAT1-like"/>
</dbReference>
<proteinExistence type="predicted"/>
<dbReference type="Proteomes" id="UP001302666">
    <property type="component" value="Chromosome"/>
</dbReference>
<feature type="domain" description="N-acetyltransferase" evidence="1">
    <location>
        <begin position="1"/>
        <end position="140"/>
    </location>
</feature>
<dbReference type="RefSeq" id="WP_106162392.1">
    <property type="nucleotide sequence ID" value="NZ_CP136704.1"/>
</dbReference>
<evidence type="ECO:0000259" key="1">
    <source>
        <dbReference type="PROSITE" id="PS51186"/>
    </source>
</evidence>
<dbReference type="InterPro" id="IPR000182">
    <property type="entry name" value="GNAT_dom"/>
</dbReference>
<dbReference type="Pfam" id="PF13673">
    <property type="entry name" value="Acetyltransf_10"/>
    <property type="match status" value="1"/>
</dbReference>
<dbReference type="CDD" id="cd04301">
    <property type="entry name" value="NAT_SF"/>
    <property type="match status" value="1"/>
</dbReference>
<dbReference type="InterPro" id="IPR016181">
    <property type="entry name" value="Acyl_CoA_acyltransferase"/>
</dbReference>
<evidence type="ECO:0000313" key="2">
    <source>
        <dbReference type="EMBL" id="PRZ49313.1"/>
    </source>
</evidence>
<dbReference type="PANTHER" id="PTHR13355:SF11">
    <property type="entry name" value="GLUCOSAMINE 6-PHOSPHATE N-ACETYLTRANSFERASE"/>
    <property type="match status" value="1"/>
</dbReference>
<dbReference type="EMBL" id="PVUF01000002">
    <property type="protein sequence ID" value="PRZ49313.1"/>
    <property type="molecule type" value="Genomic_DNA"/>
</dbReference>
<evidence type="ECO:0000313" key="4">
    <source>
        <dbReference type="Proteomes" id="UP000237718"/>
    </source>
</evidence>
<dbReference type="OrthoDB" id="9796171at2"/>
<keyword evidence="5" id="KW-1185">Reference proteome</keyword>
<dbReference type="Gene3D" id="3.40.630.30">
    <property type="match status" value="1"/>
</dbReference>
<dbReference type="Proteomes" id="UP000237718">
    <property type="component" value="Unassembled WGS sequence"/>
</dbReference>
<evidence type="ECO:0000313" key="5">
    <source>
        <dbReference type="Proteomes" id="UP001302666"/>
    </source>
</evidence>
<dbReference type="EC" id="2.3.1.-" evidence="3"/>
<reference evidence="3 5" key="2">
    <citation type="submission" date="2023-10" db="EMBL/GenBank/DDBJ databases">
        <title>Eight complete genome sequences of bacteria isolated from laboratory stock of Giant Kelp gametophytes.</title>
        <authorList>
            <person name="Tolentino B."/>
            <person name="Nuzhdin S."/>
        </authorList>
    </citation>
    <scope>NUCLEOTIDE SEQUENCE [LARGE SCALE GENOMIC DNA]</scope>
    <source>
        <strain evidence="3 5">LC.270.F.C4</strain>
    </source>
</reference>
<dbReference type="GO" id="GO:0004343">
    <property type="term" value="F:glucosamine 6-phosphate N-acetyltransferase activity"/>
    <property type="evidence" value="ECO:0007669"/>
    <property type="project" value="TreeGrafter"/>
</dbReference>
<keyword evidence="2" id="KW-0012">Acyltransferase</keyword>
<keyword evidence="2" id="KW-0808">Transferase</keyword>
<name>A0A2T1AL71_TRISK</name>
<accession>A0A2T1AL71</accession>
<protein>
    <submittedName>
        <fullName evidence="3">GNAT family N-acetyltransferase</fullName>
        <ecNumber evidence="3">2.3.1.-</ecNumber>
    </submittedName>
    <submittedName>
        <fullName evidence="2">Putative GNAT family N-acyltransferase</fullName>
    </submittedName>
</protein>
<dbReference type="SUPFAM" id="SSF55729">
    <property type="entry name" value="Acyl-CoA N-acyltransferases (Nat)"/>
    <property type="match status" value="1"/>
</dbReference>
<gene>
    <name evidence="2" type="ORF">CLV89_10255</name>
    <name evidence="3" type="ORF">R1T40_16620</name>
</gene>
<dbReference type="AlphaFoldDB" id="A0A2T1AL71"/>
<dbReference type="PROSITE" id="PS51186">
    <property type="entry name" value="GNAT"/>
    <property type="match status" value="1"/>
</dbReference>
<dbReference type="EMBL" id="CP136704">
    <property type="protein sequence ID" value="WOI32562.1"/>
    <property type="molecule type" value="Genomic_DNA"/>
</dbReference>
<organism evidence="2 4">
    <name type="scientific">Tritonibacter scottomollicae</name>
    <name type="common">Epibacterium scottomollicae</name>
    <dbReference type="NCBI Taxonomy" id="483013"/>
    <lineage>
        <taxon>Bacteria</taxon>
        <taxon>Pseudomonadati</taxon>
        <taxon>Pseudomonadota</taxon>
        <taxon>Alphaproteobacteria</taxon>
        <taxon>Rhodobacterales</taxon>
        <taxon>Paracoccaceae</taxon>
        <taxon>Tritonibacter</taxon>
    </lineage>
</organism>
<evidence type="ECO:0000313" key="3">
    <source>
        <dbReference type="EMBL" id="WOI32562.1"/>
    </source>
</evidence>
<dbReference type="PANTHER" id="PTHR13355">
    <property type="entry name" value="GLUCOSAMINE 6-PHOSPHATE N-ACETYLTRANSFERASE"/>
    <property type="match status" value="1"/>
</dbReference>